<protein>
    <recommendedName>
        <fullName evidence="2">Cytochrome c domain-containing protein</fullName>
    </recommendedName>
</protein>
<dbReference type="Gene3D" id="1.10.760.10">
    <property type="entry name" value="Cytochrome c-like domain"/>
    <property type="match status" value="1"/>
</dbReference>
<dbReference type="SUPFAM" id="SSF46626">
    <property type="entry name" value="Cytochrome c"/>
    <property type="match status" value="1"/>
</dbReference>
<accession>A0A381WQA2</accession>
<organism evidence="1">
    <name type="scientific">marine metagenome</name>
    <dbReference type="NCBI Taxonomy" id="408172"/>
    <lineage>
        <taxon>unclassified sequences</taxon>
        <taxon>metagenomes</taxon>
        <taxon>ecological metagenomes</taxon>
    </lineage>
</organism>
<dbReference type="AlphaFoldDB" id="A0A381WQA2"/>
<dbReference type="GO" id="GO:0020037">
    <property type="term" value="F:heme binding"/>
    <property type="evidence" value="ECO:0007669"/>
    <property type="project" value="InterPro"/>
</dbReference>
<name>A0A381WQA2_9ZZZZ</name>
<feature type="non-terminal residue" evidence="1">
    <location>
        <position position="1"/>
    </location>
</feature>
<sequence length="135" mass="14552">VLVITLAVLLLSGVVDAADDAQARYLLHCRGCHLANGTGVPPDVPTLVNEIGRLVATPVGREYVVRVPGVSQSALDDEGLAIVLNWILEMFNADTLPADFQPYSAGEIAEARKKVLADPLKYRRTLRLHGTRAPN</sequence>
<proteinExistence type="predicted"/>
<gene>
    <name evidence="1" type="ORF">METZ01_LOCUS107529</name>
</gene>
<dbReference type="GO" id="GO:0009055">
    <property type="term" value="F:electron transfer activity"/>
    <property type="evidence" value="ECO:0007669"/>
    <property type="project" value="InterPro"/>
</dbReference>
<evidence type="ECO:0000313" key="1">
    <source>
        <dbReference type="EMBL" id="SVA54675.1"/>
    </source>
</evidence>
<dbReference type="EMBL" id="UINC01012531">
    <property type="protein sequence ID" value="SVA54675.1"/>
    <property type="molecule type" value="Genomic_DNA"/>
</dbReference>
<dbReference type="InterPro" id="IPR036909">
    <property type="entry name" value="Cyt_c-like_dom_sf"/>
</dbReference>
<evidence type="ECO:0008006" key="2">
    <source>
        <dbReference type="Google" id="ProtNLM"/>
    </source>
</evidence>
<reference evidence="1" key="1">
    <citation type="submission" date="2018-05" db="EMBL/GenBank/DDBJ databases">
        <authorList>
            <person name="Lanie J.A."/>
            <person name="Ng W.-L."/>
            <person name="Kazmierczak K.M."/>
            <person name="Andrzejewski T.M."/>
            <person name="Davidsen T.M."/>
            <person name="Wayne K.J."/>
            <person name="Tettelin H."/>
            <person name="Glass J.I."/>
            <person name="Rusch D."/>
            <person name="Podicherti R."/>
            <person name="Tsui H.-C.T."/>
            <person name="Winkler M.E."/>
        </authorList>
    </citation>
    <scope>NUCLEOTIDE SEQUENCE</scope>
</reference>